<keyword evidence="3 8" id="KW-0378">Hydrolase</keyword>
<dbReference type="GO" id="GO:0030596">
    <property type="term" value="F:alpha-L-rhamnosidase activity"/>
    <property type="evidence" value="ECO:0007669"/>
    <property type="project" value="UniProtKB-EC"/>
</dbReference>
<gene>
    <name evidence="8" type="ORF">H8S54_00675</name>
</gene>
<accession>A0A8I0DPG2</accession>
<dbReference type="RefSeq" id="WP_021924673.1">
    <property type="nucleotide sequence ID" value="NZ_JACOOT010000002.1"/>
</dbReference>
<dbReference type="Pfam" id="PF17390">
    <property type="entry name" value="Bac_rhamnosid_C"/>
    <property type="match status" value="1"/>
</dbReference>
<dbReference type="InterPro" id="IPR008928">
    <property type="entry name" value="6-hairpin_glycosidase_sf"/>
</dbReference>
<reference evidence="8 9" key="1">
    <citation type="submission" date="2020-08" db="EMBL/GenBank/DDBJ databases">
        <title>Genome public.</title>
        <authorList>
            <person name="Liu C."/>
            <person name="Sun Q."/>
        </authorList>
    </citation>
    <scope>NUCLEOTIDE SEQUENCE [LARGE SCALE GENOMIC DNA]</scope>
    <source>
        <strain evidence="8 9">BX17</strain>
    </source>
</reference>
<dbReference type="InterPro" id="IPR012341">
    <property type="entry name" value="6hp_glycosidase-like_sf"/>
</dbReference>
<dbReference type="Gene3D" id="1.50.10.10">
    <property type="match status" value="1"/>
</dbReference>
<dbReference type="InterPro" id="IPR013737">
    <property type="entry name" value="Bac_rhamnosid_N"/>
</dbReference>
<comment type="catalytic activity">
    <reaction evidence="1">
        <text>Hydrolysis of terminal non-reducing alpha-L-rhamnose residues in alpha-L-rhamnosides.</text>
        <dbReference type="EC" id="3.2.1.40"/>
    </reaction>
</comment>
<sequence length="850" mass="96380">MLRINEFKIENLSSDCFTDNPAPVFSFSMISSEKNVLLKKAILSVNNWMEVFERQTGLVYEGPELTPFTKYLAILEITDDHGETAKASLEFETGFMESKWKAAWITDGSYQFKERKKSPRPMTFKKDFSIKGEIEQARIYSTALGIYELELNGRKVGDEYFAPGYTSYKNQLQYQMYDITEYLQKQNLLMVIVGGGWAVGSYTYKRMNRIYAKRQAFLGEIHIRYKDGSHEIIGTDETWKVTEEGNFLEAEFYDGEVYDATVKLENSSFHNAGIEKMKIEPQLLVQYGSPVKAHEQFEPVSCELSPSGMLIYDFGQNMAGVIEADIQGRAGEKIVFYHAEVLLNGELYTKPLRSAKQQAVYICKEGSQQYSPRMTYMGFRYVGVSGISADKIKLKATALYSDISKNGSFSCSEPMLNKLQDCIEWSAKSNFVDIPTDCPQRDERLGWTGDIALFASTAAYNFDMSRFFDKWLKDMRAEQNPGGGIPMIIPMVKIPGQLEMLFPLAVDHWGDACILVPWAEYMARGDIELLRKMYPSMKKYIKACKFWAGLFSAQKKKRIWSLLFHYGDWCAPDMTYKEWMKRGKWTGTACLAHSSAILSEIAGILGEKEDEEVYRKLSLETAQAYRNILMNENCHIKGGDFQTGFVLPLHYNMLFEKDKKRAAANLVKLIRDNNYNIKTGFPGTPYVLFALADNGYLEDAYKMLLTDTCPSWLYEVKAGATTMWERWDALREDGSCNLGEDNGSGGMVSFNHYANGAVGDFFYRRILGIEAVEGGYRRFRIAPLPGGGLDFAKGDVNTPYGYIRCSWIIEDGGFKLTAEIPAGTQCEIVLPSGRSFTEGSGSYCYEEKIG</sequence>
<evidence type="ECO:0000256" key="3">
    <source>
        <dbReference type="ARBA" id="ARBA00022801"/>
    </source>
</evidence>
<feature type="domain" description="Alpha-L-rhamnosidase concanavalin-like" evidence="4">
    <location>
        <begin position="306"/>
        <end position="393"/>
    </location>
</feature>
<feature type="domain" description="Alpha-L-rhamnosidase six-hairpin glycosidase" evidence="6">
    <location>
        <begin position="405"/>
        <end position="766"/>
    </location>
</feature>
<dbReference type="InterPro" id="IPR035398">
    <property type="entry name" value="Bac_rhamnosid_C"/>
</dbReference>
<dbReference type="Pfam" id="PF17389">
    <property type="entry name" value="Bac_rhamnosid6H"/>
    <property type="match status" value="1"/>
</dbReference>
<dbReference type="AlphaFoldDB" id="A0A8I0DPG2"/>
<dbReference type="EMBL" id="JACOOT010000002">
    <property type="protein sequence ID" value="MBC5649670.1"/>
    <property type="molecule type" value="Genomic_DNA"/>
</dbReference>
<dbReference type="EC" id="3.2.1.40" evidence="2"/>
<evidence type="ECO:0000313" key="8">
    <source>
        <dbReference type="EMBL" id="MBC5649670.1"/>
    </source>
</evidence>
<feature type="domain" description="Bacterial alpha-L-rhamnosidase N-terminal" evidence="5">
    <location>
        <begin position="133"/>
        <end position="282"/>
    </location>
</feature>
<dbReference type="Gene3D" id="2.60.120.260">
    <property type="entry name" value="Galactose-binding domain-like"/>
    <property type="match status" value="2"/>
</dbReference>
<comment type="caution">
    <text evidence="8">The sequence shown here is derived from an EMBL/GenBank/DDBJ whole genome shotgun (WGS) entry which is preliminary data.</text>
</comment>
<evidence type="ECO:0000256" key="1">
    <source>
        <dbReference type="ARBA" id="ARBA00001445"/>
    </source>
</evidence>
<dbReference type="Gene3D" id="2.60.420.10">
    <property type="entry name" value="Maltose phosphorylase, domain 3"/>
    <property type="match status" value="1"/>
</dbReference>
<keyword evidence="9" id="KW-1185">Reference proteome</keyword>
<name>A0A8I0DPG2_9FIRM</name>
<feature type="domain" description="Alpha-L-rhamnosidase C-terminal" evidence="7">
    <location>
        <begin position="768"/>
        <end position="835"/>
    </location>
</feature>
<dbReference type="PANTHER" id="PTHR33307:SF6">
    <property type="entry name" value="ALPHA-RHAMNOSIDASE (EUROFUNG)-RELATED"/>
    <property type="match status" value="1"/>
</dbReference>
<evidence type="ECO:0000313" key="9">
    <source>
        <dbReference type="Proteomes" id="UP000652847"/>
    </source>
</evidence>
<dbReference type="InterPro" id="IPR008902">
    <property type="entry name" value="Rhamnosid_concanavalin"/>
</dbReference>
<dbReference type="GO" id="GO:0005975">
    <property type="term" value="P:carbohydrate metabolic process"/>
    <property type="evidence" value="ECO:0007669"/>
    <property type="project" value="InterPro"/>
</dbReference>
<dbReference type="Pfam" id="PF08531">
    <property type="entry name" value="Bac_rhamnosid_N"/>
    <property type="match status" value="1"/>
</dbReference>
<dbReference type="InterPro" id="IPR016007">
    <property type="entry name" value="Alpha_rhamnosid"/>
</dbReference>
<evidence type="ECO:0000256" key="2">
    <source>
        <dbReference type="ARBA" id="ARBA00012652"/>
    </source>
</evidence>
<dbReference type="SUPFAM" id="SSF48208">
    <property type="entry name" value="Six-hairpin glycosidases"/>
    <property type="match status" value="1"/>
</dbReference>
<protein>
    <recommendedName>
        <fullName evidence="2">alpha-L-rhamnosidase</fullName>
        <ecNumber evidence="2">3.2.1.40</ecNumber>
    </recommendedName>
</protein>
<proteinExistence type="predicted"/>
<dbReference type="Proteomes" id="UP000652847">
    <property type="component" value="Unassembled WGS sequence"/>
</dbReference>
<organism evidence="8 9">
    <name type="scientific">Blautia segnis</name>
    <dbReference type="NCBI Taxonomy" id="2763030"/>
    <lineage>
        <taxon>Bacteria</taxon>
        <taxon>Bacillati</taxon>
        <taxon>Bacillota</taxon>
        <taxon>Clostridia</taxon>
        <taxon>Lachnospirales</taxon>
        <taxon>Lachnospiraceae</taxon>
        <taxon>Blautia</taxon>
    </lineage>
</organism>
<evidence type="ECO:0000259" key="5">
    <source>
        <dbReference type="Pfam" id="PF08531"/>
    </source>
</evidence>
<dbReference type="Pfam" id="PF05592">
    <property type="entry name" value="Bac_rhamnosid"/>
    <property type="match status" value="1"/>
</dbReference>
<dbReference type="PANTHER" id="PTHR33307">
    <property type="entry name" value="ALPHA-RHAMNOSIDASE (EUROFUNG)"/>
    <property type="match status" value="1"/>
</dbReference>
<evidence type="ECO:0000259" key="7">
    <source>
        <dbReference type="Pfam" id="PF17390"/>
    </source>
</evidence>
<dbReference type="PIRSF" id="PIRSF010631">
    <property type="entry name" value="A-rhamnsds"/>
    <property type="match status" value="1"/>
</dbReference>
<evidence type="ECO:0000259" key="6">
    <source>
        <dbReference type="Pfam" id="PF17389"/>
    </source>
</evidence>
<dbReference type="InterPro" id="IPR035396">
    <property type="entry name" value="Bac_rhamnosid6H"/>
</dbReference>
<evidence type="ECO:0000259" key="4">
    <source>
        <dbReference type="Pfam" id="PF05592"/>
    </source>
</evidence>